<evidence type="ECO:0000313" key="8">
    <source>
        <dbReference type="Proteomes" id="UP001203207"/>
    </source>
</evidence>
<dbReference type="HAMAP" id="MF_00587">
    <property type="entry name" value="tRNA_methyltr_TrmY"/>
    <property type="match status" value="1"/>
</dbReference>
<keyword evidence="2 6" id="KW-0489">Methyltransferase</keyword>
<comment type="subcellular location">
    <subcellularLocation>
        <location evidence="6">Cytoplasm</location>
    </subcellularLocation>
</comment>
<evidence type="ECO:0000256" key="3">
    <source>
        <dbReference type="ARBA" id="ARBA00022679"/>
    </source>
</evidence>
<proteinExistence type="inferred from homology"/>
<accession>A0AAE3FWP4</accession>
<dbReference type="GO" id="GO:0030488">
    <property type="term" value="P:tRNA methylation"/>
    <property type="evidence" value="ECO:0007669"/>
    <property type="project" value="UniProtKB-UniRule"/>
</dbReference>
<comment type="caution">
    <text evidence="6">Lacks conserved residue(s) required for the propagation of feature annotation.</text>
</comment>
<name>A0AAE3FWP4_9EURY</name>
<protein>
    <recommendedName>
        <fullName evidence="6">tRNA (pseudouridine(54)-N(1))-methyltransferase</fullName>
        <ecNumber evidence="6">2.1.1.257</ecNumber>
    </recommendedName>
</protein>
<dbReference type="EC" id="2.1.1.257" evidence="6"/>
<dbReference type="Pfam" id="PF04013">
    <property type="entry name" value="Methyltrn_RNA_2"/>
    <property type="match status" value="1"/>
</dbReference>
<comment type="subunit">
    <text evidence="6">Homodimer.</text>
</comment>
<reference evidence="7" key="2">
    <citation type="submission" date="2022-02" db="EMBL/GenBank/DDBJ databases">
        <authorList>
            <person name="Elcheninov A.G."/>
            <person name="Sorokin D.Y."/>
            <person name="Kublanov I.V."/>
        </authorList>
    </citation>
    <scope>NUCLEOTIDE SEQUENCE</scope>
    <source>
        <strain evidence="7">AArc-St2</strain>
    </source>
</reference>
<dbReference type="SUPFAM" id="SSF75217">
    <property type="entry name" value="alpha/beta knot"/>
    <property type="match status" value="1"/>
</dbReference>
<organism evidence="7 8">
    <name type="scientific">Natronocalculus amylovorans</name>
    <dbReference type="NCBI Taxonomy" id="2917812"/>
    <lineage>
        <taxon>Archaea</taxon>
        <taxon>Methanobacteriati</taxon>
        <taxon>Methanobacteriota</taxon>
        <taxon>Stenosarchaea group</taxon>
        <taxon>Halobacteria</taxon>
        <taxon>Halobacteriales</taxon>
        <taxon>Haloferacaceae</taxon>
        <taxon>Natronocalculus</taxon>
    </lineage>
</organism>
<dbReference type="InterPro" id="IPR007158">
    <property type="entry name" value="TrmY"/>
</dbReference>
<evidence type="ECO:0000256" key="4">
    <source>
        <dbReference type="ARBA" id="ARBA00022691"/>
    </source>
</evidence>
<dbReference type="Gene3D" id="3.40.1280.10">
    <property type="match status" value="1"/>
</dbReference>
<evidence type="ECO:0000256" key="1">
    <source>
        <dbReference type="ARBA" id="ARBA00022490"/>
    </source>
</evidence>
<sequence length="198" mass="22000">MRQFIILGHDVPTTPDFALNDLPSGGGRIDVLCRCVNSAFFLSHGFREDVRVHLVLSDTLTVQFDGPTLRNLHPDERTIASRIRNVLEHVDEAIGHMPAEPSPGVKLFRMGFETTLTRVSREGTVVELHEDGTPIVDVEPPTDPVFVLSDHHDFTDEEAKLLSEAATTRVRVGPQLLHADHTITVAHNYLDTGGYTNY</sequence>
<evidence type="ECO:0000256" key="6">
    <source>
        <dbReference type="HAMAP-Rule" id="MF_00587"/>
    </source>
</evidence>
<comment type="catalytic activity">
    <reaction evidence="6">
        <text>pseudouridine(54) in tRNA + S-adenosyl-L-methionine = N(1)-methylpseudouridine(54) in tRNA + S-adenosyl-L-homocysteine + H(+)</text>
        <dbReference type="Rhea" id="RHEA:55292"/>
        <dbReference type="Rhea" id="RHEA-COMP:14140"/>
        <dbReference type="Rhea" id="RHEA-COMP:14141"/>
        <dbReference type="ChEBI" id="CHEBI:15378"/>
        <dbReference type="ChEBI" id="CHEBI:57856"/>
        <dbReference type="ChEBI" id="CHEBI:59789"/>
        <dbReference type="ChEBI" id="CHEBI:65314"/>
        <dbReference type="ChEBI" id="CHEBI:74890"/>
        <dbReference type="EC" id="2.1.1.257"/>
    </reaction>
</comment>
<keyword evidence="4 6" id="KW-0949">S-adenosyl-L-methionine</keyword>
<dbReference type="Proteomes" id="UP001203207">
    <property type="component" value="Unassembled WGS sequence"/>
</dbReference>
<keyword evidence="1 6" id="KW-0963">Cytoplasm</keyword>
<dbReference type="InterPro" id="IPR029028">
    <property type="entry name" value="Alpha/beta_knot_MTases"/>
</dbReference>
<dbReference type="RefSeq" id="WP_250583570.1">
    <property type="nucleotide sequence ID" value="NZ_JAKRVX010000002.1"/>
</dbReference>
<feature type="binding site" evidence="6">
    <location>
        <position position="128"/>
    </location>
    <ligand>
        <name>S-adenosyl-L-methionine</name>
        <dbReference type="ChEBI" id="CHEBI:59789"/>
    </ligand>
</feature>
<keyword evidence="3 6" id="KW-0808">Transferase</keyword>
<keyword evidence="8" id="KW-1185">Reference proteome</keyword>
<gene>
    <name evidence="6 7" type="primary">trmY</name>
    <name evidence="7" type="ORF">AArcSt2_07280</name>
</gene>
<dbReference type="AlphaFoldDB" id="A0AAE3FWP4"/>
<dbReference type="CDD" id="cd18087">
    <property type="entry name" value="TrmY-like"/>
    <property type="match status" value="1"/>
</dbReference>
<dbReference type="NCBIfam" id="NF002560">
    <property type="entry name" value="PRK02135.1"/>
    <property type="match status" value="1"/>
</dbReference>
<evidence type="ECO:0000313" key="7">
    <source>
        <dbReference type="EMBL" id="MCL9816744.1"/>
    </source>
</evidence>
<dbReference type="EMBL" id="JAKRVX010000002">
    <property type="protein sequence ID" value="MCL9816744.1"/>
    <property type="molecule type" value="Genomic_DNA"/>
</dbReference>
<dbReference type="GO" id="GO:0008757">
    <property type="term" value="F:S-adenosylmethionine-dependent methyltransferase activity"/>
    <property type="evidence" value="ECO:0007669"/>
    <property type="project" value="UniProtKB-UniRule"/>
</dbReference>
<comment type="function">
    <text evidence="6">Specifically catalyzes the N1-methylation of pseudouridine at position 54 (Psi54) in tRNAs.</text>
</comment>
<comment type="caution">
    <text evidence="7">The sequence shown here is derived from an EMBL/GenBank/DDBJ whole genome shotgun (WGS) entry which is preliminary data.</text>
</comment>
<evidence type="ECO:0000256" key="5">
    <source>
        <dbReference type="ARBA" id="ARBA00022694"/>
    </source>
</evidence>
<reference evidence="7" key="1">
    <citation type="journal article" date="2022" name="Syst. Appl. Microbiol.">
        <title>Natronocalculus amylovorans gen. nov., sp. nov., and Natranaeroarchaeum aerophilus sp. nov., dominant culturable amylolytic natronoarchaea from hypersaline soda lakes in southwestern Siberia.</title>
        <authorList>
            <person name="Sorokin D.Y."/>
            <person name="Elcheninov A.G."/>
            <person name="Khizhniak T.V."/>
            <person name="Koenen M."/>
            <person name="Bale N.J."/>
            <person name="Damste J.S.S."/>
            <person name="Kublanov I.V."/>
        </authorList>
    </citation>
    <scope>NUCLEOTIDE SEQUENCE</scope>
    <source>
        <strain evidence="7">AArc-St2</strain>
    </source>
</reference>
<dbReference type="PANTHER" id="PTHR40703:SF1">
    <property type="entry name" value="TRNA (PSEUDOURIDINE(54)-N(1))-METHYLTRANSFERASE"/>
    <property type="match status" value="1"/>
</dbReference>
<dbReference type="PANTHER" id="PTHR40703">
    <property type="entry name" value="TRNA (PSEUDOURIDINE(54)-N(1))-METHYLTRANSFERASE"/>
    <property type="match status" value="1"/>
</dbReference>
<comment type="similarity">
    <text evidence="6">Belongs to the methyltransferase superfamily. TrmY family.</text>
</comment>
<evidence type="ECO:0000256" key="2">
    <source>
        <dbReference type="ARBA" id="ARBA00022603"/>
    </source>
</evidence>
<keyword evidence="5 6" id="KW-0819">tRNA processing</keyword>
<dbReference type="InterPro" id="IPR029026">
    <property type="entry name" value="tRNA_m1G_MTases_N"/>
</dbReference>
<dbReference type="GO" id="GO:0005737">
    <property type="term" value="C:cytoplasm"/>
    <property type="evidence" value="ECO:0007669"/>
    <property type="project" value="UniProtKB-SubCell"/>
</dbReference>
<dbReference type="GO" id="GO:0008175">
    <property type="term" value="F:tRNA methyltransferase activity"/>
    <property type="evidence" value="ECO:0007669"/>
    <property type="project" value="UniProtKB-UniRule"/>
</dbReference>